<evidence type="ECO:0000313" key="1">
    <source>
        <dbReference type="Ensembl" id="ENSCPRP00005016687.1"/>
    </source>
</evidence>
<dbReference type="Ensembl" id="ENSCPRT00005019557.1">
    <property type="protein sequence ID" value="ENSCPRP00005016687.1"/>
    <property type="gene ID" value="ENSCPRG00005011633.1"/>
</dbReference>
<dbReference type="GeneTree" id="ENSGT00960000191629"/>
<name>A0A7M4F0L3_CROPO</name>
<evidence type="ECO:0000313" key="2">
    <source>
        <dbReference type="Proteomes" id="UP000594220"/>
    </source>
</evidence>
<proteinExistence type="predicted"/>
<organism evidence="1 2">
    <name type="scientific">Crocodylus porosus</name>
    <name type="common">Saltwater crocodile</name>
    <name type="synonym">Estuarine crocodile</name>
    <dbReference type="NCBI Taxonomy" id="8502"/>
    <lineage>
        <taxon>Eukaryota</taxon>
        <taxon>Metazoa</taxon>
        <taxon>Chordata</taxon>
        <taxon>Craniata</taxon>
        <taxon>Vertebrata</taxon>
        <taxon>Euteleostomi</taxon>
        <taxon>Archelosauria</taxon>
        <taxon>Archosauria</taxon>
        <taxon>Crocodylia</taxon>
        <taxon>Longirostres</taxon>
        <taxon>Crocodylidae</taxon>
        <taxon>Crocodylus</taxon>
    </lineage>
</organism>
<reference evidence="1" key="1">
    <citation type="submission" date="2025-05" db="UniProtKB">
        <authorList>
            <consortium name="Ensembl"/>
        </authorList>
    </citation>
    <scope>IDENTIFICATION</scope>
</reference>
<dbReference type="Proteomes" id="UP000594220">
    <property type="component" value="Unplaced"/>
</dbReference>
<sequence>TSGFYSHSQYQLLTTNLVDFSEYGIWSCSLVVLDSLMACQISSRIGGLARDPLSGNLVIESVLFNESRK</sequence>
<dbReference type="AlphaFoldDB" id="A0A7M4F0L3"/>
<accession>A0A7M4F0L3</accession>
<keyword evidence="2" id="KW-1185">Reference proteome</keyword>
<dbReference type="Ensembl" id="ENSCPRT00005019554.1">
    <property type="protein sequence ID" value="ENSCPRP00005016684.1"/>
    <property type="gene ID" value="ENSCPRG00005011630.1"/>
</dbReference>
<protein>
    <submittedName>
        <fullName evidence="1">Uncharacterized protein</fullName>
    </submittedName>
</protein>